<dbReference type="HOGENOM" id="CLU_000022_2_2_11"/>
<dbReference type="Gene3D" id="3.40.50.12780">
    <property type="entry name" value="N-terminal domain of ligase-like"/>
    <property type="match status" value="1"/>
</dbReference>
<dbReference type="InterPro" id="IPR000873">
    <property type="entry name" value="AMP-dep_synth/lig_dom"/>
</dbReference>
<dbReference type="Pfam" id="PF00550">
    <property type="entry name" value="PP-binding"/>
    <property type="match status" value="1"/>
</dbReference>
<dbReference type="InterPro" id="IPR001242">
    <property type="entry name" value="Condensation_dom"/>
</dbReference>
<dbReference type="InterPro" id="IPR045851">
    <property type="entry name" value="AMP-bd_C_sf"/>
</dbReference>
<feature type="domain" description="Carrier" evidence="4">
    <location>
        <begin position="967"/>
        <end position="1047"/>
    </location>
</feature>
<evidence type="ECO:0000259" key="4">
    <source>
        <dbReference type="PROSITE" id="PS50075"/>
    </source>
</evidence>
<proteinExistence type="predicted"/>
<evidence type="ECO:0000256" key="3">
    <source>
        <dbReference type="ARBA" id="ARBA00022553"/>
    </source>
</evidence>
<dbReference type="GO" id="GO:0044550">
    <property type="term" value="P:secondary metabolite biosynthetic process"/>
    <property type="evidence" value="ECO:0007669"/>
    <property type="project" value="TreeGrafter"/>
</dbReference>
<dbReference type="PROSITE" id="PS00012">
    <property type="entry name" value="PHOSPHOPANTETHEINE"/>
    <property type="match status" value="1"/>
</dbReference>
<dbReference type="SUPFAM" id="SSF47336">
    <property type="entry name" value="ACP-like"/>
    <property type="match status" value="1"/>
</dbReference>
<dbReference type="Gene3D" id="3.30.559.30">
    <property type="entry name" value="Nonribosomal peptide synthetase, condensation domain"/>
    <property type="match status" value="2"/>
</dbReference>
<dbReference type="Pfam" id="PF00668">
    <property type="entry name" value="Condensation"/>
    <property type="match status" value="2"/>
</dbReference>
<protein>
    <submittedName>
        <fullName evidence="5">AMP-binding enzyme</fullName>
    </submittedName>
</protein>
<sequence>MTVSKAVVDVLAATPLQEGLLALHRLSSGADPYHVQFVFRIDGNLDEALLARCADAMLVRYPNLRVAFYDKNVEHPVQVVPASAKLDWEVVQMTANSASDATTDTDTRDAQAAEFAASDFSEPFDLFRPAPLRLRLLRWDSHCHHLVLTAHHILIDGWSAPLFFAELINLYRHGGHAELLPPPPDYRKYIAWLQQKSKEESLQMWRTALGEQPAPCLVAPQAPSSPGLPPVVFEAQLDREQTEQLQAWCRKHGVTVSNAVLFAWMMVLGTLTDRDEVFTGTVVSGRPADLPGAESMIGLFINTAPARATLNPREDAATQVQALRDTLVATRPHEHIGLSDIQRAAGTRDLFDTLVVFQNTPLGAATTDDNSGFKVTPLATNDSTHYPLTIVPALVDGVFRVKVEARADLMEGTLPAAANEIASAITTLLRTFPTADGLPLAQVGNGFSAPTIPYAPTAEPRTLPQRMRDLADANPDAPALADATTQLTRRDLLAHILDIARLLIDAQLTTGRRVAILLPRTVSQPASLVACAWTGAVAVQLDASAPDAHNQSIIEQAGVNAGLTTGTTAAYGDVPVLTVPPINTASVDKQLAQVPDASSLDAPLYMVFTSGSTGTPKGVVGTQRGLSALIAAHERWVLPEYRQLTVGHAWSMAFDASWQPLTALFAGHAVAILDEQQQRDPQLYMEALRTHGVDMIETSPTMFSQLEPRGLLDATDEWPGLSVLGLGGEAIDPAVWSRLAERERPAVFNFYGPTETTVDAAAARLSDYTTPCIGAPLPGLKARVLDRWLRPLPAGLPGELYASGSQVALGYSDRPDLTAGSFIATTSGERAYRTGDVVVFDPNDQALRYIGRADDQIKIRGFRVEPSQVLHGVLALPGVRDARVQVVTTDAGPRLIAVIIPAEDVLPDAVDDPAGTSARLIGQLRSAVASHLVPAAIVPVREFPLTRNGKIDVAALPSITADAVVTPPEGPVETQLAATISRLTGVQAIDRDADIRDLGLDSILLMQLSSDLQSLDDAHPALKRLTPRMILGNPTVRGIAEQLTAADSVNAAPDSGVGTFRAMPVQQWLIDVGGGRRFSQWALLNLPQGTDRTDVEQAIGRLLSDHGMLRATVNANDGTFTIPAEVPLAEEWLSVEEAAGDDIDVLRQTAESAINLIDPMAGRMLRAVWLKPQQQLLLLVHHHAVDGTSWRVLIGELMSATGGSETTSFARWAELMERRREALDTQALRDTWASYVEPRDRSTLGSRAVDPAMDLAADAHTATSLTPATEVLQRADEAGSGTGGSVSLREVLLAMLARTLHRWRGVGPVVVDLEGHGRDANILDAYGHPGDDLSRTAGWFTTITPTLLPADMGDESIGAMAGRVADSIAAQPSSPVDHSLACGVSNGPAEIEVNYLGRLDAGAGGISADSIPNDAWSISTDRAVYEALPEMPDPELPRTYALEVTLSVVPGEAGSGAEEASGPQLSAHFNLATGVFTPDDAAALRACWEEVVEGVVTP</sequence>
<dbReference type="CDD" id="cd05930">
    <property type="entry name" value="A_NRPS"/>
    <property type="match status" value="1"/>
</dbReference>
<comment type="cofactor">
    <cofactor evidence="1">
        <name>pantetheine 4'-phosphate</name>
        <dbReference type="ChEBI" id="CHEBI:47942"/>
    </cofactor>
</comment>
<dbReference type="GO" id="GO:0008610">
    <property type="term" value="P:lipid biosynthetic process"/>
    <property type="evidence" value="ECO:0007669"/>
    <property type="project" value="UniProtKB-ARBA"/>
</dbReference>
<dbReference type="GO" id="GO:0005829">
    <property type="term" value="C:cytosol"/>
    <property type="evidence" value="ECO:0007669"/>
    <property type="project" value="TreeGrafter"/>
</dbReference>
<organism evidence="5 6">
    <name type="scientific">Corynebacterium durum F0235</name>
    <dbReference type="NCBI Taxonomy" id="1035195"/>
    <lineage>
        <taxon>Bacteria</taxon>
        <taxon>Bacillati</taxon>
        <taxon>Actinomycetota</taxon>
        <taxon>Actinomycetes</taxon>
        <taxon>Mycobacteriales</taxon>
        <taxon>Corynebacteriaceae</taxon>
        <taxon>Corynebacterium</taxon>
    </lineage>
</organism>
<dbReference type="GO" id="GO:0031177">
    <property type="term" value="F:phosphopantetheine binding"/>
    <property type="evidence" value="ECO:0007669"/>
    <property type="project" value="TreeGrafter"/>
</dbReference>
<dbReference type="InterPro" id="IPR006162">
    <property type="entry name" value="Ppantetheine_attach_site"/>
</dbReference>
<dbReference type="SUPFAM" id="SSF52777">
    <property type="entry name" value="CoA-dependent acyltransferases"/>
    <property type="match status" value="4"/>
</dbReference>
<reference evidence="5 6" key="1">
    <citation type="submission" date="2012-05" db="EMBL/GenBank/DDBJ databases">
        <authorList>
            <person name="Weinstock G."/>
            <person name="Sodergren E."/>
            <person name="Lobos E.A."/>
            <person name="Fulton L."/>
            <person name="Fulton R."/>
            <person name="Courtney L."/>
            <person name="Fronick C."/>
            <person name="O'Laughlin M."/>
            <person name="Godfrey J."/>
            <person name="Wilson R.M."/>
            <person name="Miner T."/>
            <person name="Farmer C."/>
            <person name="Delehaunty K."/>
            <person name="Cordes M."/>
            <person name="Minx P."/>
            <person name="Tomlinson C."/>
            <person name="Chen J."/>
            <person name="Wollam A."/>
            <person name="Pepin K.H."/>
            <person name="Bhonagiri V."/>
            <person name="Zhang X."/>
            <person name="Suruliraj S."/>
            <person name="Warren W."/>
            <person name="Mitreva M."/>
            <person name="Mardis E.R."/>
            <person name="Wilson R.K."/>
        </authorList>
    </citation>
    <scope>NUCLEOTIDE SEQUENCE [LARGE SCALE GENOMIC DNA]</scope>
    <source>
        <strain evidence="5 6">F0235</strain>
    </source>
</reference>
<dbReference type="InterPro" id="IPR025110">
    <property type="entry name" value="AMP-bd_C"/>
</dbReference>
<dbReference type="GO" id="GO:0043041">
    <property type="term" value="P:amino acid activation for nonribosomal peptide biosynthetic process"/>
    <property type="evidence" value="ECO:0007669"/>
    <property type="project" value="TreeGrafter"/>
</dbReference>
<dbReference type="EMBL" id="AMEM01000037">
    <property type="protein sequence ID" value="EKX88502.1"/>
    <property type="molecule type" value="Genomic_DNA"/>
</dbReference>
<keyword evidence="3" id="KW-0597">Phosphoprotein</keyword>
<accession>L1MBB1</accession>
<dbReference type="PROSITE" id="PS00455">
    <property type="entry name" value="AMP_BINDING"/>
    <property type="match status" value="1"/>
</dbReference>
<dbReference type="Pfam" id="PF00501">
    <property type="entry name" value="AMP-binding"/>
    <property type="match status" value="1"/>
</dbReference>
<dbReference type="InterPro" id="IPR020845">
    <property type="entry name" value="AMP-binding_CS"/>
</dbReference>
<dbReference type="GO" id="GO:0003824">
    <property type="term" value="F:catalytic activity"/>
    <property type="evidence" value="ECO:0007669"/>
    <property type="project" value="InterPro"/>
</dbReference>
<dbReference type="Pfam" id="PF13193">
    <property type="entry name" value="AMP-binding_C"/>
    <property type="match status" value="1"/>
</dbReference>
<dbReference type="InterPro" id="IPR023213">
    <property type="entry name" value="CAT-like_dom_sf"/>
</dbReference>
<dbReference type="Gene3D" id="3.30.559.10">
    <property type="entry name" value="Chloramphenicol acetyltransferase-like domain"/>
    <property type="match status" value="2"/>
</dbReference>
<dbReference type="PANTHER" id="PTHR45527:SF1">
    <property type="entry name" value="FATTY ACID SYNTHASE"/>
    <property type="match status" value="1"/>
</dbReference>
<keyword evidence="6" id="KW-1185">Reference proteome</keyword>
<keyword evidence="2" id="KW-0596">Phosphopantetheine</keyword>
<dbReference type="PATRIC" id="fig|1035195.3.peg.1948"/>
<dbReference type="Gene3D" id="3.30.300.30">
    <property type="match status" value="1"/>
</dbReference>
<gene>
    <name evidence="5" type="ORF">HMPREF9997_02173</name>
</gene>
<dbReference type="InterPro" id="IPR009081">
    <property type="entry name" value="PP-bd_ACP"/>
</dbReference>
<evidence type="ECO:0000313" key="6">
    <source>
        <dbReference type="Proteomes" id="UP000010445"/>
    </source>
</evidence>
<evidence type="ECO:0000256" key="1">
    <source>
        <dbReference type="ARBA" id="ARBA00001957"/>
    </source>
</evidence>
<dbReference type="STRING" id="1035195.HMPREF9997_02173"/>
<dbReference type="Gene3D" id="1.10.1200.10">
    <property type="entry name" value="ACP-like"/>
    <property type="match status" value="1"/>
</dbReference>
<evidence type="ECO:0000256" key="2">
    <source>
        <dbReference type="ARBA" id="ARBA00022450"/>
    </source>
</evidence>
<dbReference type="InterPro" id="IPR036736">
    <property type="entry name" value="ACP-like_sf"/>
</dbReference>
<dbReference type="UniPathway" id="UPA00011"/>
<evidence type="ECO:0000313" key="5">
    <source>
        <dbReference type="EMBL" id="EKX88502.1"/>
    </source>
</evidence>
<dbReference type="InterPro" id="IPR042099">
    <property type="entry name" value="ANL_N_sf"/>
</dbReference>
<dbReference type="eggNOG" id="COG1020">
    <property type="taxonomic scope" value="Bacteria"/>
</dbReference>
<comment type="caution">
    <text evidence="5">The sequence shown here is derived from an EMBL/GenBank/DDBJ whole genome shotgun (WGS) entry which is preliminary data.</text>
</comment>
<name>L1MBB1_9CORY</name>
<dbReference type="Proteomes" id="UP000010445">
    <property type="component" value="Unassembled WGS sequence"/>
</dbReference>
<dbReference type="PANTHER" id="PTHR45527">
    <property type="entry name" value="NONRIBOSOMAL PEPTIDE SYNTHETASE"/>
    <property type="match status" value="1"/>
</dbReference>
<dbReference type="SUPFAM" id="SSF56801">
    <property type="entry name" value="Acetyl-CoA synthetase-like"/>
    <property type="match status" value="1"/>
</dbReference>
<dbReference type="PROSITE" id="PS50075">
    <property type="entry name" value="CARRIER"/>
    <property type="match status" value="1"/>
</dbReference>